<dbReference type="InterPro" id="IPR007433">
    <property type="entry name" value="DUF481"/>
</dbReference>
<name>A0ABT0NBK5_9GAMM</name>
<dbReference type="RefSeq" id="WP_249250300.1">
    <property type="nucleotide sequence ID" value="NZ_JAKIKT010000008.1"/>
</dbReference>
<organism evidence="2 3">
    <name type="scientific">Shewanella corallii</name>
    <dbReference type="NCBI Taxonomy" id="560080"/>
    <lineage>
        <taxon>Bacteria</taxon>
        <taxon>Pseudomonadati</taxon>
        <taxon>Pseudomonadota</taxon>
        <taxon>Gammaproteobacteria</taxon>
        <taxon>Alteromonadales</taxon>
        <taxon>Shewanellaceae</taxon>
        <taxon>Shewanella</taxon>
    </lineage>
</organism>
<dbReference type="Pfam" id="PF04338">
    <property type="entry name" value="DUF481"/>
    <property type="match status" value="1"/>
</dbReference>
<sequence>MSVHSSSSRLSSALALTLFSLLAAPQAVAGDALRPPVESQKDWLQLKSNELLRGEIKALYDDELEFDSDELDTVMIDWDDIKLLQSAGIVSIGFTDLSTRTGKLLIEDGRSYLDGVEFNPAEIMTIIAGDQEEANYWSGKISLGANIRSGNTDQIDYSARAKTTRRTTESRFNADYLGNYTKNDGESTVNNHRVNSNFDWFISKQFYLRPIFAELYKDPFLNIDYKATVGAGVGYNLIDSKKTEWSVSGGPAYTYTRFDQVETGARESDGSSSLVLETVYDTELTSSVDFTTKYQLQYSSEEAGGYSHHAIASLAVELTDIFDLDLSFVWDHTGKPQAGANGIMPDKNDYQFIIGFGVDL</sequence>
<evidence type="ECO:0000313" key="2">
    <source>
        <dbReference type="EMBL" id="MCL2915737.1"/>
    </source>
</evidence>
<accession>A0ABT0NBK5</accession>
<keyword evidence="3" id="KW-1185">Reference proteome</keyword>
<feature type="signal peptide" evidence="1">
    <location>
        <begin position="1"/>
        <end position="29"/>
    </location>
</feature>
<proteinExistence type="predicted"/>
<dbReference type="Proteomes" id="UP001202831">
    <property type="component" value="Unassembled WGS sequence"/>
</dbReference>
<keyword evidence="1" id="KW-0732">Signal</keyword>
<protein>
    <submittedName>
        <fullName evidence="2">DUF481 domain-containing protein</fullName>
    </submittedName>
</protein>
<reference evidence="2 3" key="1">
    <citation type="submission" date="2022-01" db="EMBL/GenBank/DDBJ databases">
        <title>Whole genome-based taxonomy of the Shewanellaceae.</title>
        <authorList>
            <person name="Martin-Rodriguez A.J."/>
        </authorList>
    </citation>
    <scope>NUCLEOTIDE SEQUENCE [LARGE SCALE GENOMIC DNA]</scope>
    <source>
        <strain evidence="2 3">DSM 21332</strain>
    </source>
</reference>
<comment type="caution">
    <text evidence="2">The sequence shown here is derived from an EMBL/GenBank/DDBJ whole genome shotgun (WGS) entry which is preliminary data.</text>
</comment>
<dbReference type="EMBL" id="JAKIKT010000008">
    <property type="protein sequence ID" value="MCL2915737.1"/>
    <property type="molecule type" value="Genomic_DNA"/>
</dbReference>
<evidence type="ECO:0000313" key="3">
    <source>
        <dbReference type="Proteomes" id="UP001202831"/>
    </source>
</evidence>
<evidence type="ECO:0000256" key="1">
    <source>
        <dbReference type="SAM" id="SignalP"/>
    </source>
</evidence>
<feature type="chain" id="PRO_5047253898" evidence="1">
    <location>
        <begin position="30"/>
        <end position="360"/>
    </location>
</feature>
<gene>
    <name evidence="2" type="ORF">L2725_18440</name>
</gene>